<evidence type="ECO:0000256" key="12">
    <source>
        <dbReference type="ARBA" id="ARBA00023211"/>
    </source>
</evidence>
<evidence type="ECO:0000256" key="3">
    <source>
        <dbReference type="ARBA" id="ARBA00012768"/>
    </source>
</evidence>
<dbReference type="EC" id="3.1.12.1" evidence="3 13"/>
<evidence type="ECO:0000256" key="2">
    <source>
        <dbReference type="ARBA" id="ARBA00009189"/>
    </source>
</evidence>
<reference evidence="15" key="1">
    <citation type="submission" date="2020-07" db="EMBL/GenBank/DDBJ databases">
        <title>Huge and variable diversity of episymbiotic CPR bacteria and DPANN archaea in groundwater ecosystems.</title>
        <authorList>
            <person name="He C.Y."/>
            <person name="Keren R."/>
            <person name="Whittaker M."/>
            <person name="Farag I.F."/>
            <person name="Doudna J."/>
            <person name="Cate J.H.D."/>
            <person name="Banfield J.F."/>
        </authorList>
    </citation>
    <scope>NUCLEOTIDE SEQUENCE</scope>
    <source>
        <strain evidence="15">NC_groundwater_1296_Ag_S-0.2um_52_80</strain>
    </source>
</reference>
<dbReference type="InterPro" id="IPR051827">
    <property type="entry name" value="Cas4_exonuclease"/>
</dbReference>
<evidence type="ECO:0000256" key="13">
    <source>
        <dbReference type="RuleBase" id="RU365022"/>
    </source>
</evidence>
<evidence type="ECO:0000256" key="5">
    <source>
        <dbReference type="ARBA" id="ARBA00022722"/>
    </source>
</evidence>
<keyword evidence="11 13" id="KW-0051">Antiviral defense</keyword>
<dbReference type="GO" id="GO:0051607">
    <property type="term" value="P:defense response to virus"/>
    <property type="evidence" value="ECO:0007669"/>
    <property type="project" value="UniProtKB-KW"/>
</dbReference>
<keyword evidence="12 13" id="KW-0464">Manganese</keyword>
<dbReference type="AlphaFoldDB" id="A0A8T3YKM3"/>
<comment type="cofactor">
    <cofactor evidence="13">
        <name>Mg(2+)</name>
        <dbReference type="ChEBI" id="CHEBI:18420"/>
    </cofactor>
    <cofactor evidence="13">
        <name>Mn(2+)</name>
        <dbReference type="ChEBI" id="CHEBI:29035"/>
    </cofactor>
    <text evidence="13">Mg(2+) or Mn(2+) required for ssDNA cleavage activity.</text>
</comment>
<evidence type="ECO:0000259" key="14">
    <source>
        <dbReference type="Pfam" id="PF01930"/>
    </source>
</evidence>
<dbReference type="GO" id="GO:0051536">
    <property type="term" value="F:iron-sulfur cluster binding"/>
    <property type="evidence" value="ECO:0007669"/>
    <property type="project" value="UniProtKB-KW"/>
</dbReference>
<dbReference type="Gene3D" id="3.90.320.10">
    <property type="match status" value="1"/>
</dbReference>
<evidence type="ECO:0000256" key="6">
    <source>
        <dbReference type="ARBA" id="ARBA00022723"/>
    </source>
</evidence>
<dbReference type="EMBL" id="JACQPB010000022">
    <property type="protein sequence ID" value="MBI4210157.1"/>
    <property type="molecule type" value="Genomic_DNA"/>
</dbReference>
<evidence type="ECO:0000256" key="9">
    <source>
        <dbReference type="ARBA" id="ARBA00023004"/>
    </source>
</evidence>
<evidence type="ECO:0000256" key="1">
    <source>
        <dbReference type="ARBA" id="ARBA00001966"/>
    </source>
</evidence>
<dbReference type="Pfam" id="PF01930">
    <property type="entry name" value="Cas_Cas4"/>
    <property type="match status" value="1"/>
</dbReference>
<dbReference type="InterPro" id="IPR013343">
    <property type="entry name" value="CRISPR-assoc_prot_Cas4"/>
</dbReference>
<comment type="function">
    <text evidence="13">CRISPR (clustered regularly interspaced short palindromic repeat) is an adaptive immune system that provides protection against mobile genetic elements (viruses, transposable elements and conjugative plasmids). CRISPR clusters contain sequences complementary to antecedent mobile elements and target invading nucleic acids. CRISPR clusters are transcribed and processed into CRISPR RNA (crRNA).</text>
</comment>
<keyword evidence="8 13" id="KW-0269">Exonuclease</keyword>
<organism evidence="15 16">
    <name type="scientific">Candidatus Iainarchaeum sp</name>
    <dbReference type="NCBI Taxonomy" id="3101447"/>
    <lineage>
        <taxon>Archaea</taxon>
        <taxon>Candidatus Iainarchaeota</taxon>
        <taxon>Candidatus Iainarchaeia</taxon>
        <taxon>Candidatus Iainarchaeales</taxon>
        <taxon>Candidatus Iainarchaeaceae</taxon>
        <taxon>Candidatus Iainarchaeum</taxon>
    </lineage>
</organism>
<dbReference type="InterPro" id="IPR011604">
    <property type="entry name" value="PDDEXK-like_dom_sf"/>
</dbReference>
<sequence length="199" mass="23618">MIEMDNQGYLTIKDLMNYHYCNRLIYFENVLRIPQATTIKEYKGRELHQSFTEKSKRNKIVKEFPKLPKKYNLQLQSPEINFRTILDCLIIDKQKNQAFPIEYKDAKKPEKIYNTFKIQLFAESLLVKEQLNYDVPAAFIKFEQTGDLVKLEVTDSELGQVKETIKQINLIIDTEAMPEPTEFVKRCKDCCYWKICKRA</sequence>
<evidence type="ECO:0000256" key="4">
    <source>
        <dbReference type="ARBA" id="ARBA00020049"/>
    </source>
</evidence>
<evidence type="ECO:0000256" key="7">
    <source>
        <dbReference type="ARBA" id="ARBA00022801"/>
    </source>
</evidence>
<protein>
    <recommendedName>
        <fullName evidence="4 13">CRISPR-associated exonuclease Cas4</fullName>
        <ecNumber evidence="3 13">3.1.12.1</ecNumber>
    </recommendedName>
</protein>
<dbReference type="PANTHER" id="PTHR36531">
    <property type="entry name" value="CRISPR-ASSOCIATED EXONUCLEASE CAS4"/>
    <property type="match status" value="1"/>
</dbReference>
<keyword evidence="10 13" id="KW-0411">Iron-sulfur</keyword>
<dbReference type="InterPro" id="IPR022765">
    <property type="entry name" value="Dna2/Cas4_DUF83"/>
</dbReference>
<evidence type="ECO:0000256" key="10">
    <source>
        <dbReference type="ARBA" id="ARBA00023014"/>
    </source>
</evidence>
<evidence type="ECO:0000256" key="11">
    <source>
        <dbReference type="ARBA" id="ARBA00023118"/>
    </source>
</evidence>
<keyword evidence="7 13" id="KW-0378">Hydrolase</keyword>
<feature type="domain" description="DUF83" evidence="14">
    <location>
        <begin position="14"/>
        <end position="197"/>
    </location>
</feature>
<evidence type="ECO:0000313" key="16">
    <source>
        <dbReference type="Proteomes" id="UP000732298"/>
    </source>
</evidence>
<gene>
    <name evidence="15" type="primary">cas4</name>
    <name evidence="15" type="ORF">HY544_01450</name>
</gene>
<comment type="similarity">
    <text evidence="2 13">Belongs to the CRISPR-associated exonuclease Cas4 family.</text>
</comment>
<dbReference type="NCBIfam" id="TIGR00372">
    <property type="entry name" value="cas4"/>
    <property type="match status" value="1"/>
</dbReference>
<comment type="caution">
    <text evidence="15">The sequence shown here is derived from an EMBL/GenBank/DDBJ whole genome shotgun (WGS) entry which is preliminary data.</text>
</comment>
<accession>A0A8T3YKM3</accession>
<dbReference type="PANTHER" id="PTHR36531:SF6">
    <property type="entry name" value="DNA REPLICATION ATP-DEPENDENT HELICASE_NUCLEASE DNA2"/>
    <property type="match status" value="1"/>
</dbReference>
<comment type="cofactor">
    <cofactor evidence="1">
        <name>[4Fe-4S] cluster</name>
        <dbReference type="ChEBI" id="CHEBI:49883"/>
    </cofactor>
</comment>
<comment type="cofactor">
    <cofactor evidence="13">
        <name>iron-sulfur cluster</name>
        <dbReference type="ChEBI" id="CHEBI:30408"/>
    </cofactor>
</comment>
<dbReference type="Proteomes" id="UP000732298">
    <property type="component" value="Unassembled WGS sequence"/>
</dbReference>
<dbReference type="GO" id="GO:0004527">
    <property type="term" value="F:exonuclease activity"/>
    <property type="evidence" value="ECO:0007669"/>
    <property type="project" value="UniProtKB-KW"/>
</dbReference>
<keyword evidence="6 13" id="KW-0479">Metal-binding</keyword>
<name>A0A8T3YKM3_9ARCH</name>
<evidence type="ECO:0000313" key="15">
    <source>
        <dbReference type="EMBL" id="MBI4210157.1"/>
    </source>
</evidence>
<dbReference type="GO" id="GO:0046872">
    <property type="term" value="F:metal ion binding"/>
    <property type="evidence" value="ECO:0007669"/>
    <property type="project" value="UniProtKB-KW"/>
</dbReference>
<keyword evidence="5 13" id="KW-0540">Nuclease</keyword>
<evidence type="ECO:0000256" key="8">
    <source>
        <dbReference type="ARBA" id="ARBA00022839"/>
    </source>
</evidence>
<proteinExistence type="inferred from homology"/>
<keyword evidence="9 13" id="KW-0408">Iron</keyword>